<dbReference type="AlphaFoldDB" id="A0A7J8LP54"/>
<proteinExistence type="predicted"/>
<evidence type="ECO:0000313" key="1">
    <source>
        <dbReference type="EMBL" id="MBA0554209.1"/>
    </source>
</evidence>
<protein>
    <submittedName>
        <fullName evidence="1">Uncharacterized protein</fullName>
    </submittedName>
</protein>
<dbReference type="Proteomes" id="UP000593572">
    <property type="component" value="Unassembled WGS sequence"/>
</dbReference>
<reference evidence="1 2" key="1">
    <citation type="journal article" date="2019" name="Genome Biol. Evol.">
        <title>Insights into the evolution of the New World diploid cottons (Gossypium, subgenus Houzingenia) based on genome sequencing.</title>
        <authorList>
            <person name="Grover C.E."/>
            <person name="Arick M.A. 2nd"/>
            <person name="Thrash A."/>
            <person name="Conover J.L."/>
            <person name="Sanders W.S."/>
            <person name="Peterson D.G."/>
            <person name="Frelichowski J.E."/>
            <person name="Scheffler J.A."/>
            <person name="Scheffler B.E."/>
            <person name="Wendel J.F."/>
        </authorList>
    </citation>
    <scope>NUCLEOTIDE SEQUENCE [LARGE SCALE GENOMIC DNA]</scope>
    <source>
        <strain evidence="1">157</strain>
        <tissue evidence="1">Leaf</tissue>
    </source>
</reference>
<organism evidence="1 2">
    <name type="scientific">Gossypium lobatum</name>
    <dbReference type="NCBI Taxonomy" id="34289"/>
    <lineage>
        <taxon>Eukaryota</taxon>
        <taxon>Viridiplantae</taxon>
        <taxon>Streptophyta</taxon>
        <taxon>Embryophyta</taxon>
        <taxon>Tracheophyta</taxon>
        <taxon>Spermatophyta</taxon>
        <taxon>Magnoliopsida</taxon>
        <taxon>eudicotyledons</taxon>
        <taxon>Gunneridae</taxon>
        <taxon>Pentapetalae</taxon>
        <taxon>rosids</taxon>
        <taxon>malvids</taxon>
        <taxon>Malvales</taxon>
        <taxon>Malvaceae</taxon>
        <taxon>Malvoideae</taxon>
        <taxon>Gossypium</taxon>
    </lineage>
</organism>
<comment type="caution">
    <text evidence="1">The sequence shown here is derived from an EMBL/GenBank/DDBJ whole genome shotgun (WGS) entry which is preliminary data.</text>
</comment>
<evidence type="ECO:0000313" key="2">
    <source>
        <dbReference type="Proteomes" id="UP000593572"/>
    </source>
</evidence>
<sequence>MVRPPSVRELLMADSNLSALN</sequence>
<dbReference type="EMBL" id="JABEZX010000004">
    <property type="protein sequence ID" value="MBA0554209.1"/>
    <property type="molecule type" value="Genomic_DNA"/>
</dbReference>
<keyword evidence="2" id="KW-1185">Reference proteome</keyword>
<name>A0A7J8LP54_9ROSI</name>
<accession>A0A7J8LP54</accession>
<gene>
    <name evidence="1" type="ORF">Golob_013328</name>
</gene>